<evidence type="ECO:0000256" key="2">
    <source>
        <dbReference type="SAM" id="MobiDB-lite"/>
    </source>
</evidence>
<evidence type="ECO:0000313" key="6">
    <source>
        <dbReference type="Proteomes" id="UP000295023"/>
    </source>
</evidence>
<dbReference type="Proteomes" id="UP000295023">
    <property type="component" value="Unassembled WGS sequence"/>
</dbReference>
<gene>
    <name evidence="5" type="ORF">EXY23_17480</name>
</gene>
<reference evidence="5 6" key="1">
    <citation type="submission" date="2019-03" db="EMBL/GenBank/DDBJ databases">
        <title>Paracraurococcus aquatilis NE82 genome sequence.</title>
        <authorList>
            <person name="Zhao Y."/>
            <person name="Du Z."/>
        </authorList>
    </citation>
    <scope>NUCLEOTIDE SEQUENCE [LARGE SCALE GENOMIC DNA]</scope>
    <source>
        <strain evidence="5 6">NE82</strain>
    </source>
</reference>
<accession>A0A4R4DBS4</accession>
<dbReference type="InterPro" id="IPR023346">
    <property type="entry name" value="Lysozyme-like_dom_sf"/>
</dbReference>
<name>A0A4R4DBS4_9PROT</name>
<evidence type="ECO:0000256" key="1">
    <source>
        <dbReference type="ARBA" id="ARBA00009387"/>
    </source>
</evidence>
<organism evidence="5 6">
    <name type="scientific">Roseicella aquatilis</name>
    <dbReference type="NCBI Taxonomy" id="2527868"/>
    <lineage>
        <taxon>Bacteria</taxon>
        <taxon>Pseudomonadati</taxon>
        <taxon>Pseudomonadota</taxon>
        <taxon>Alphaproteobacteria</taxon>
        <taxon>Acetobacterales</taxon>
        <taxon>Roseomonadaceae</taxon>
        <taxon>Roseicella</taxon>
    </lineage>
</organism>
<evidence type="ECO:0000313" key="5">
    <source>
        <dbReference type="EMBL" id="TCZ57972.1"/>
    </source>
</evidence>
<protein>
    <submittedName>
        <fullName evidence="5">Lytic transglycosylase domain-containing protein</fullName>
    </submittedName>
</protein>
<dbReference type="Pfam" id="PF01464">
    <property type="entry name" value="SLT"/>
    <property type="match status" value="1"/>
</dbReference>
<dbReference type="EMBL" id="SKBM01000017">
    <property type="protein sequence ID" value="TCZ57972.1"/>
    <property type="molecule type" value="Genomic_DNA"/>
</dbReference>
<comment type="caution">
    <text evidence="5">The sequence shown here is derived from an EMBL/GenBank/DDBJ whole genome shotgun (WGS) entry which is preliminary data.</text>
</comment>
<dbReference type="RefSeq" id="WP_132292244.1">
    <property type="nucleotide sequence ID" value="NZ_SKBM01000017.1"/>
</dbReference>
<feature type="signal peptide" evidence="3">
    <location>
        <begin position="1"/>
        <end position="18"/>
    </location>
</feature>
<evidence type="ECO:0000256" key="3">
    <source>
        <dbReference type="SAM" id="SignalP"/>
    </source>
</evidence>
<feature type="domain" description="Transglycosylase SLT" evidence="4">
    <location>
        <begin position="27"/>
        <end position="158"/>
    </location>
</feature>
<feature type="region of interest" description="Disordered" evidence="2">
    <location>
        <begin position="249"/>
        <end position="270"/>
    </location>
</feature>
<keyword evidence="3" id="KW-0732">Signal</keyword>
<sequence>MHALAVLLSALAAGSASAQQGLLCRSAIEAAERERGIPTRLMQAIARVESGRKDPATGAFHPWPWTVNAEGVGSFHPSKEAAIAYVQAMQARGVRSIDVGCMQVNLRHHPNAFASLEEAFEPLANARYAARFLSELQQSRGGWQRATAGYHSATAELGEPYRARVEAVWAQEQNRPTPPVQVAAMAAPAVAAPPAPPQAALPGGGGGIGGGFLTSNRVTGSGTGSGSIGRGLDAYRSMPIPLVGRIATAAPIPSPSVPPSAGSLGTRRLF</sequence>
<proteinExistence type="inferred from homology"/>
<dbReference type="OrthoDB" id="5945995at2"/>
<feature type="chain" id="PRO_5020863335" evidence="3">
    <location>
        <begin position="19"/>
        <end position="270"/>
    </location>
</feature>
<dbReference type="SUPFAM" id="SSF53955">
    <property type="entry name" value="Lysozyme-like"/>
    <property type="match status" value="1"/>
</dbReference>
<dbReference type="Gene3D" id="1.10.530.10">
    <property type="match status" value="1"/>
</dbReference>
<keyword evidence="6" id="KW-1185">Reference proteome</keyword>
<evidence type="ECO:0000259" key="4">
    <source>
        <dbReference type="Pfam" id="PF01464"/>
    </source>
</evidence>
<dbReference type="AlphaFoldDB" id="A0A4R4DBS4"/>
<dbReference type="InterPro" id="IPR008258">
    <property type="entry name" value="Transglycosylase_SLT_dom_1"/>
</dbReference>
<comment type="similarity">
    <text evidence="1">Belongs to the virb1 family.</text>
</comment>